<dbReference type="EMBL" id="MU854552">
    <property type="protein sequence ID" value="KAK4033091.1"/>
    <property type="molecule type" value="Genomic_DNA"/>
</dbReference>
<accession>A0AAN6P7C2</accession>
<dbReference type="AlphaFoldDB" id="A0AAN6P7C2"/>
<evidence type="ECO:0000259" key="2">
    <source>
        <dbReference type="Pfam" id="PF05347"/>
    </source>
</evidence>
<feature type="compositionally biased region" description="Basic and acidic residues" evidence="1">
    <location>
        <begin position="310"/>
        <end position="328"/>
    </location>
</feature>
<gene>
    <name evidence="3" type="ORF">C8A01DRAFT_19919</name>
</gene>
<sequence>MPSRFLPARSSRHRVACFALYRSLLRQGLRVPLPDDLSTTSPLGPANPIQTLIRNAFRRNKRDESPRLVVSALKNGYRYLTLLSHATDPSTPEHASILTFLRSNQTRVLTLKKKTAAQAATRISTAPNPDRVPLLTKISADGESPPVYAPTSPHPRPLSAFRSGVRKPPTLAAATGVPFLRFWKPMPRFLERVIRQKTERRQKRIFSIIEMHGEGMEDARDEDRWERLVEGMLREEKGGSSGRGEAAGEGGSEGEGTTPPPEVWDRTYRQTLWEAIEQTSAESEREREDMVARAKAMWDIVVAEQEMAVQEEKERLVREGKEGQEPRPRVWKRSVHKKGRNRGPGKGEQAQEKEKQPKQVKILRVLSIPRTGSEGTPEETKPAGQ</sequence>
<feature type="domain" description="Complex 1 LYR protein" evidence="2">
    <location>
        <begin position="17"/>
        <end position="81"/>
    </location>
</feature>
<name>A0AAN6P7C2_9PEZI</name>
<dbReference type="InterPro" id="IPR008011">
    <property type="entry name" value="Complex1_LYR_dom"/>
</dbReference>
<dbReference type="CDD" id="cd20273">
    <property type="entry name" value="Complex1_LYR_unchar"/>
    <property type="match status" value="1"/>
</dbReference>
<keyword evidence="4" id="KW-1185">Reference proteome</keyword>
<evidence type="ECO:0000313" key="3">
    <source>
        <dbReference type="EMBL" id="KAK4033091.1"/>
    </source>
</evidence>
<dbReference type="InterPro" id="IPR046896">
    <property type="entry name" value="Cup1-like_N"/>
</dbReference>
<reference evidence="4" key="1">
    <citation type="journal article" date="2023" name="Mol. Phylogenet. Evol.">
        <title>Genome-scale phylogeny and comparative genomics of the fungal order Sordariales.</title>
        <authorList>
            <person name="Hensen N."/>
            <person name="Bonometti L."/>
            <person name="Westerberg I."/>
            <person name="Brannstrom I.O."/>
            <person name="Guillou S."/>
            <person name="Cros-Aarteil S."/>
            <person name="Calhoun S."/>
            <person name="Haridas S."/>
            <person name="Kuo A."/>
            <person name="Mondo S."/>
            <person name="Pangilinan J."/>
            <person name="Riley R."/>
            <person name="LaButti K."/>
            <person name="Andreopoulos B."/>
            <person name="Lipzen A."/>
            <person name="Chen C."/>
            <person name="Yan M."/>
            <person name="Daum C."/>
            <person name="Ng V."/>
            <person name="Clum A."/>
            <person name="Steindorff A."/>
            <person name="Ohm R.A."/>
            <person name="Martin F."/>
            <person name="Silar P."/>
            <person name="Natvig D.O."/>
            <person name="Lalanne C."/>
            <person name="Gautier V."/>
            <person name="Ament-Velasquez S.L."/>
            <person name="Kruys A."/>
            <person name="Hutchinson M.I."/>
            <person name="Powell A.J."/>
            <person name="Barry K."/>
            <person name="Miller A.N."/>
            <person name="Grigoriev I.V."/>
            <person name="Debuchy R."/>
            <person name="Gladieux P."/>
            <person name="Hiltunen Thoren M."/>
            <person name="Johannesson H."/>
        </authorList>
    </citation>
    <scope>NUCLEOTIDE SEQUENCE [LARGE SCALE GENOMIC DNA]</scope>
    <source>
        <strain evidence="4">CBS 284.82</strain>
    </source>
</reference>
<feature type="region of interest" description="Disordered" evidence="1">
    <location>
        <begin position="309"/>
        <end position="385"/>
    </location>
</feature>
<evidence type="ECO:0000256" key="1">
    <source>
        <dbReference type="SAM" id="MobiDB-lite"/>
    </source>
</evidence>
<dbReference type="Pfam" id="PF05347">
    <property type="entry name" value="Complex1_LYR"/>
    <property type="match status" value="1"/>
</dbReference>
<proteinExistence type="predicted"/>
<organism evidence="3 4">
    <name type="scientific">Parachaetomium inaequale</name>
    <dbReference type="NCBI Taxonomy" id="2588326"/>
    <lineage>
        <taxon>Eukaryota</taxon>
        <taxon>Fungi</taxon>
        <taxon>Dikarya</taxon>
        <taxon>Ascomycota</taxon>
        <taxon>Pezizomycotina</taxon>
        <taxon>Sordariomycetes</taxon>
        <taxon>Sordariomycetidae</taxon>
        <taxon>Sordariales</taxon>
        <taxon>Chaetomiaceae</taxon>
        <taxon>Parachaetomium</taxon>
    </lineage>
</organism>
<protein>
    <recommendedName>
        <fullName evidence="2">Complex 1 LYR protein domain-containing protein</fullName>
    </recommendedName>
</protein>
<feature type="compositionally biased region" description="Basic residues" evidence="1">
    <location>
        <begin position="329"/>
        <end position="343"/>
    </location>
</feature>
<feature type="compositionally biased region" description="Gly residues" evidence="1">
    <location>
        <begin position="239"/>
        <end position="254"/>
    </location>
</feature>
<evidence type="ECO:0000313" key="4">
    <source>
        <dbReference type="Proteomes" id="UP001303115"/>
    </source>
</evidence>
<feature type="region of interest" description="Disordered" evidence="1">
    <location>
        <begin position="232"/>
        <end position="263"/>
    </location>
</feature>
<comment type="caution">
    <text evidence="3">The sequence shown here is derived from an EMBL/GenBank/DDBJ whole genome shotgun (WGS) entry which is preliminary data.</text>
</comment>
<dbReference type="Proteomes" id="UP001303115">
    <property type="component" value="Unassembled WGS sequence"/>
</dbReference>